<dbReference type="EMBL" id="JACHJR010000001">
    <property type="protein sequence ID" value="MBB4949898.1"/>
    <property type="molecule type" value="Genomic_DNA"/>
</dbReference>
<keyword evidence="4" id="KW-0687">Ribonucleoprotein</keyword>
<dbReference type="Proteomes" id="UP000573327">
    <property type="component" value="Unassembled WGS sequence"/>
</dbReference>
<dbReference type="InterPro" id="IPR016181">
    <property type="entry name" value="Acyl_CoA_acyltransferase"/>
</dbReference>
<reference evidence="4 5" key="1">
    <citation type="submission" date="2020-08" db="EMBL/GenBank/DDBJ databases">
        <title>Sequencing the genomes of 1000 actinobacteria strains.</title>
        <authorList>
            <person name="Klenk H.-P."/>
        </authorList>
    </citation>
    <scope>NUCLEOTIDE SEQUENCE [LARGE SCALE GENOMIC DNA]</scope>
    <source>
        <strain evidence="4 5">DSM 44786</strain>
    </source>
</reference>
<dbReference type="AlphaFoldDB" id="A0A7W7SHA6"/>
<comment type="caution">
    <text evidence="4">The sequence shown here is derived from an EMBL/GenBank/DDBJ whole genome shotgun (WGS) entry which is preliminary data.</text>
</comment>
<gene>
    <name evidence="4" type="ORF">F4556_005433</name>
</gene>
<dbReference type="InterPro" id="IPR050832">
    <property type="entry name" value="Bact_Acetyltransf"/>
</dbReference>
<name>A0A7W7SHA6_9ACTN</name>
<dbReference type="GO" id="GO:0016747">
    <property type="term" value="F:acyltransferase activity, transferring groups other than amino-acyl groups"/>
    <property type="evidence" value="ECO:0007669"/>
    <property type="project" value="InterPro"/>
</dbReference>
<organism evidence="4 5">
    <name type="scientific">Kitasatospora gansuensis</name>
    <dbReference type="NCBI Taxonomy" id="258050"/>
    <lineage>
        <taxon>Bacteria</taxon>
        <taxon>Bacillati</taxon>
        <taxon>Actinomycetota</taxon>
        <taxon>Actinomycetes</taxon>
        <taxon>Kitasatosporales</taxon>
        <taxon>Streptomycetaceae</taxon>
        <taxon>Kitasatospora</taxon>
    </lineage>
</organism>
<dbReference type="Pfam" id="PF00583">
    <property type="entry name" value="Acetyltransf_1"/>
    <property type="match status" value="1"/>
</dbReference>
<dbReference type="PROSITE" id="PS51186">
    <property type="entry name" value="GNAT"/>
    <property type="match status" value="1"/>
</dbReference>
<dbReference type="InterPro" id="IPR000182">
    <property type="entry name" value="GNAT_dom"/>
</dbReference>
<keyword evidence="5" id="KW-1185">Reference proteome</keyword>
<evidence type="ECO:0000313" key="5">
    <source>
        <dbReference type="Proteomes" id="UP000573327"/>
    </source>
</evidence>
<dbReference type="CDD" id="cd04301">
    <property type="entry name" value="NAT_SF"/>
    <property type="match status" value="1"/>
</dbReference>
<dbReference type="RefSeq" id="WP_246511097.1">
    <property type="nucleotide sequence ID" value="NZ_JACHJR010000001.1"/>
</dbReference>
<dbReference type="PANTHER" id="PTHR43877">
    <property type="entry name" value="AMINOALKYLPHOSPHONATE N-ACETYLTRANSFERASE-RELATED-RELATED"/>
    <property type="match status" value="1"/>
</dbReference>
<keyword evidence="4" id="KW-0689">Ribosomal protein</keyword>
<dbReference type="SUPFAM" id="SSF55729">
    <property type="entry name" value="Acyl-CoA N-acyltransferases (Nat)"/>
    <property type="match status" value="1"/>
</dbReference>
<protein>
    <submittedName>
        <fullName evidence="4">Ribosomal protein S18 acetylase RimI-like enzyme</fullName>
    </submittedName>
</protein>
<evidence type="ECO:0000256" key="1">
    <source>
        <dbReference type="ARBA" id="ARBA00022679"/>
    </source>
</evidence>
<evidence type="ECO:0000256" key="2">
    <source>
        <dbReference type="ARBA" id="ARBA00023315"/>
    </source>
</evidence>
<accession>A0A7W7SHA6</accession>
<dbReference type="Gene3D" id="3.40.630.30">
    <property type="match status" value="1"/>
</dbReference>
<keyword evidence="1" id="KW-0808">Transferase</keyword>
<dbReference type="GO" id="GO:0005840">
    <property type="term" value="C:ribosome"/>
    <property type="evidence" value="ECO:0007669"/>
    <property type="project" value="UniProtKB-KW"/>
</dbReference>
<evidence type="ECO:0000313" key="4">
    <source>
        <dbReference type="EMBL" id="MBB4949898.1"/>
    </source>
</evidence>
<evidence type="ECO:0000259" key="3">
    <source>
        <dbReference type="PROSITE" id="PS51186"/>
    </source>
</evidence>
<proteinExistence type="predicted"/>
<feature type="domain" description="N-acetyltransferase" evidence="3">
    <location>
        <begin position="9"/>
        <end position="166"/>
    </location>
</feature>
<sequence>MGANGAADLTIRTARQQDGPELARLDRVSWSWLSDVVPQPGPDAELFDERRPPEHFLVAESAGRIVGYVHQGPATPLASNRHIRQIQGFVVDPEARGRGIGKALIEAACDRARADGIRRMTLRVLAHNAPARRLYERCGFEVAGVLPEEFWLDGAYVDDVWMGRWL</sequence>
<keyword evidence="2" id="KW-0012">Acyltransferase</keyword>